<dbReference type="PANTHER" id="PTHR10067:SF17">
    <property type="entry name" value="PHOSPHATIDYLSERINE DECARBOXYLASE PROENZYME 2"/>
    <property type="match status" value="1"/>
</dbReference>
<dbReference type="PANTHER" id="PTHR10067">
    <property type="entry name" value="PHOSPHATIDYLSERINE DECARBOXYLASE"/>
    <property type="match status" value="1"/>
</dbReference>
<proteinExistence type="predicted"/>
<keyword evidence="1" id="KW-0210">Decarboxylase</keyword>
<keyword evidence="4" id="KW-1185">Reference proteome</keyword>
<dbReference type="STRING" id="78915.A0A4V1IX99"/>
<protein>
    <submittedName>
        <fullName evidence="3">Phosphatidylserine decarboxylase-domain-containing protein</fullName>
    </submittedName>
</protein>
<dbReference type="Pfam" id="PF02666">
    <property type="entry name" value="PS_Dcarbxylase"/>
    <property type="match status" value="1"/>
</dbReference>
<sequence>MGGRLVSTEFFTALHTQPKTNPAQPSVAAPLPEAEGSGLTDAVRKMLRQSVGNYVVNRADGRIFYEHMEKTVRATMVAAYSLPAVATSWPVRKALKIMTSKKGKWMDDPQSVSDIPRFVDEFQLDMSDYVRPNINQYKTFNDFFTREIKDSARPVGDLSNPRAFSSPADARTVVFPSVKLAQQLWIKGKRFTTSQLLDLKDSPNSYDNATLVVSRLAPQDYHCFHAPVSGTIMRMHNVTGEYYTVNPLAVRRNVNVFTENVRVIMEIQRQNGQKVQTAYIGATLVASMRMNVRVGQWVNRGDKIGCFAFGGSTIVTLAHGLQFDNDLVQHTMDELETLVTARSRIGEFTS</sequence>
<organism evidence="3 4">
    <name type="scientific">Thamnocephalis sphaerospora</name>
    <dbReference type="NCBI Taxonomy" id="78915"/>
    <lineage>
        <taxon>Eukaryota</taxon>
        <taxon>Fungi</taxon>
        <taxon>Fungi incertae sedis</taxon>
        <taxon>Zoopagomycota</taxon>
        <taxon>Zoopagomycotina</taxon>
        <taxon>Zoopagomycetes</taxon>
        <taxon>Zoopagales</taxon>
        <taxon>Sigmoideomycetaceae</taxon>
        <taxon>Thamnocephalis</taxon>
    </lineage>
</organism>
<evidence type="ECO:0000256" key="1">
    <source>
        <dbReference type="ARBA" id="ARBA00022793"/>
    </source>
</evidence>
<gene>
    <name evidence="3" type="ORF">THASP1DRAFT_13006</name>
</gene>
<evidence type="ECO:0000313" key="3">
    <source>
        <dbReference type="EMBL" id="RKP10319.1"/>
    </source>
</evidence>
<accession>A0A4V1IX99</accession>
<reference evidence="4" key="1">
    <citation type="journal article" date="2018" name="Nat. Microbiol.">
        <title>Leveraging single-cell genomics to expand the fungal tree of life.</title>
        <authorList>
            <person name="Ahrendt S.R."/>
            <person name="Quandt C.A."/>
            <person name="Ciobanu D."/>
            <person name="Clum A."/>
            <person name="Salamov A."/>
            <person name="Andreopoulos B."/>
            <person name="Cheng J.F."/>
            <person name="Woyke T."/>
            <person name="Pelin A."/>
            <person name="Henrissat B."/>
            <person name="Reynolds N.K."/>
            <person name="Benny G.L."/>
            <person name="Smith M.E."/>
            <person name="James T.Y."/>
            <person name="Grigoriev I.V."/>
        </authorList>
    </citation>
    <scope>NUCLEOTIDE SEQUENCE [LARGE SCALE GENOMIC DNA]</scope>
    <source>
        <strain evidence="4">RSA 1356</strain>
    </source>
</reference>
<dbReference type="GO" id="GO:0004609">
    <property type="term" value="F:phosphatidylserine decarboxylase activity"/>
    <property type="evidence" value="ECO:0007669"/>
    <property type="project" value="InterPro"/>
</dbReference>
<dbReference type="OrthoDB" id="5973539at2759"/>
<name>A0A4V1IX99_9FUNG</name>
<keyword evidence="2" id="KW-0456">Lyase</keyword>
<dbReference type="Proteomes" id="UP000271241">
    <property type="component" value="Unassembled WGS sequence"/>
</dbReference>
<dbReference type="InterPro" id="IPR003817">
    <property type="entry name" value="PS_Dcarbxylase"/>
</dbReference>
<evidence type="ECO:0000313" key="4">
    <source>
        <dbReference type="Proteomes" id="UP000271241"/>
    </source>
</evidence>
<dbReference type="AlphaFoldDB" id="A0A4V1IX99"/>
<evidence type="ECO:0000256" key="2">
    <source>
        <dbReference type="ARBA" id="ARBA00023239"/>
    </source>
</evidence>
<dbReference type="GO" id="GO:0008654">
    <property type="term" value="P:phospholipid biosynthetic process"/>
    <property type="evidence" value="ECO:0007669"/>
    <property type="project" value="InterPro"/>
</dbReference>
<dbReference type="EMBL" id="KZ992459">
    <property type="protein sequence ID" value="RKP10319.1"/>
    <property type="molecule type" value="Genomic_DNA"/>
</dbReference>